<dbReference type="Gene3D" id="3.30.420.10">
    <property type="entry name" value="Ribonuclease H-like superfamily/Ribonuclease H"/>
    <property type="match status" value="1"/>
</dbReference>
<dbReference type="PROSITE" id="PS50879">
    <property type="entry name" value="RNASE_H_1"/>
    <property type="match status" value="1"/>
</dbReference>
<keyword evidence="3" id="KW-1185">Reference proteome</keyword>
<name>A0A1Q8ZK40_SYMMI</name>
<reference evidence="2 3" key="1">
    <citation type="submission" date="2016-02" db="EMBL/GenBank/DDBJ databases">
        <title>Genome analysis of coral dinoflagellate symbionts highlights evolutionary adaptations to a symbiotic lifestyle.</title>
        <authorList>
            <person name="Aranda M."/>
            <person name="Li Y."/>
            <person name="Liew Y.J."/>
            <person name="Baumgarten S."/>
            <person name="Simakov O."/>
            <person name="Wilson M."/>
            <person name="Piel J."/>
            <person name="Ashoor H."/>
            <person name="Bougouffa S."/>
            <person name="Bajic V.B."/>
            <person name="Ryu T."/>
            <person name="Ravasi T."/>
            <person name="Bayer T."/>
            <person name="Micklem G."/>
            <person name="Kim H."/>
            <person name="Bhak J."/>
            <person name="Lajeunesse T.C."/>
            <person name="Voolstra C.R."/>
        </authorList>
    </citation>
    <scope>NUCLEOTIDE SEQUENCE [LARGE SCALE GENOMIC DNA]</scope>
    <source>
        <strain evidence="2 3">CCMP2467</strain>
    </source>
</reference>
<evidence type="ECO:0000313" key="2">
    <source>
        <dbReference type="EMBL" id="OLP20518.1"/>
    </source>
</evidence>
<gene>
    <name evidence="2" type="ORF">AK812_SmicGene49014</name>
</gene>
<protein>
    <recommendedName>
        <fullName evidence="1">RNase H type-1 domain-containing protein</fullName>
    </recommendedName>
</protein>
<accession>A0A1Q8ZK40</accession>
<dbReference type="EMBL" id="LSRX01009572">
    <property type="protein sequence ID" value="OLP20518.1"/>
    <property type="molecule type" value="Genomic_DNA"/>
</dbReference>
<comment type="caution">
    <text evidence="2">The sequence shown here is derived from an EMBL/GenBank/DDBJ whole genome shotgun (WGS) entry which is preliminary data.</text>
</comment>
<sequence length="268" mass="29345">MERLLAKPLPQWPPAPICLDEQGFVEQIAEDVLQAAAEADAIHNDDLEFQDFAGDFNDRWMIAATDGSARDGVAAYSVVFPGGRGGASGDASEDQSPFRAELKALLILFQAMLRAQDQGLEPRVLWVVVDCQSALDALATPGASCLPSLAAEAAAGLRALKLSGWQVHAFWCPSHGKKPEWRAPGPLQHHLCRLLNEEADAQARRAMERRRAGSLRVRWKQLAAEAEEWEKRAICASAKAGDIYGAHFIELRRRSRETTRGSADDGHD</sequence>
<organism evidence="2 3">
    <name type="scientific">Symbiodinium microadriaticum</name>
    <name type="common">Dinoflagellate</name>
    <name type="synonym">Zooxanthella microadriatica</name>
    <dbReference type="NCBI Taxonomy" id="2951"/>
    <lineage>
        <taxon>Eukaryota</taxon>
        <taxon>Sar</taxon>
        <taxon>Alveolata</taxon>
        <taxon>Dinophyceae</taxon>
        <taxon>Suessiales</taxon>
        <taxon>Symbiodiniaceae</taxon>
        <taxon>Symbiodinium</taxon>
    </lineage>
</organism>
<evidence type="ECO:0000259" key="1">
    <source>
        <dbReference type="PROSITE" id="PS50879"/>
    </source>
</evidence>
<dbReference type="InterPro" id="IPR002156">
    <property type="entry name" value="RNaseH_domain"/>
</dbReference>
<dbReference type="InterPro" id="IPR036397">
    <property type="entry name" value="RNaseH_sf"/>
</dbReference>
<dbReference type="AlphaFoldDB" id="A0A1Q8ZK40"/>
<feature type="domain" description="RNase H type-1" evidence="1">
    <location>
        <begin position="57"/>
        <end position="208"/>
    </location>
</feature>
<dbReference type="Proteomes" id="UP000186817">
    <property type="component" value="Unassembled WGS sequence"/>
</dbReference>
<dbReference type="GO" id="GO:0003676">
    <property type="term" value="F:nucleic acid binding"/>
    <property type="evidence" value="ECO:0007669"/>
    <property type="project" value="InterPro"/>
</dbReference>
<dbReference type="OrthoDB" id="417339at2759"/>
<proteinExistence type="predicted"/>
<evidence type="ECO:0000313" key="3">
    <source>
        <dbReference type="Proteomes" id="UP000186817"/>
    </source>
</evidence>
<dbReference type="GO" id="GO:0004523">
    <property type="term" value="F:RNA-DNA hybrid ribonuclease activity"/>
    <property type="evidence" value="ECO:0007669"/>
    <property type="project" value="InterPro"/>
</dbReference>
<dbReference type="InterPro" id="IPR012337">
    <property type="entry name" value="RNaseH-like_sf"/>
</dbReference>
<dbReference type="SUPFAM" id="SSF53098">
    <property type="entry name" value="Ribonuclease H-like"/>
    <property type="match status" value="1"/>
</dbReference>